<evidence type="ECO:0000313" key="2">
    <source>
        <dbReference type="EMBL" id="KAD4179738.1"/>
    </source>
</evidence>
<gene>
    <name evidence="2" type="ORF">E3N88_28329</name>
</gene>
<accession>A0A5N6MZG1</accession>
<dbReference type="InterPro" id="IPR005380">
    <property type="entry name" value="XS_domain"/>
</dbReference>
<dbReference type="Gene3D" id="3.30.70.2890">
    <property type="entry name" value="XS domain"/>
    <property type="match status" value="2"/>
</dbReference>
<evidence type="ECO:0000259" key="1">
    <source>
        <dbReference type="Pfam" id="PF03468"/>
    </source>
</evidence>
<dbReference type="PANTHER" id="PTHR46619">
    <property type="entry name" value="RNA RECOGNITION MOTIF XS DOMAIN PROTEIN-RELATED"/>
    <property type="match status" value="1"/>
</dbReference>
<dbReference type="OrthoDB" id="1915348at2759"/>
<comment type="caution">
    <text evidence="2">The sequence shown here is derived from an EMBL/GenBank/DDBJ whole genome shotgun (WGS) entry which is preliminary data.</text>
</comment>
<dbReference type="EMBL" id="SZYD01000014">
    <property type="protein sequence ID" value="KAD4179738.1"/>
    <property type="molecule type" value="Genomic_DNA"/>
</dbReference>
<dbReference type="PANTHER" id="PTHR46619:SF3">
    <property type="entry name" value="RNA RECOGNITION MOTIF XS DOMAIN PROTEIN"/>
    <property type="match status" value="1"/>
</dbReference>
<reference evidence="2 3" key="1">
    <citation type="submission" date="2019-05" db="EMBL/GenBank/DDBJ databases">
        <title>Mikania micrantha, genome provides insights into the molecular mechanism of rapid growth.</title>
        <authorList>
            <person name="Liu B."/>
        </authorList>
    </citation>
    <scope>NUCLEOTIDE SEQUENCE [LARGE SCALE GENOMIC DNA]</scope>
    <source>
        <strain evidence="2">NLD-2019</strain>
        <tissue evidence="2">Leaf</tissue>
    </source>
</reference>
<dbReference type="AlphaFoldDB" id="A0A5N6MZG1"/>
<proteinExistence type="predicted"/>
<protein>
    <recommendedName>
        <fullName evidence="1">XS domain-containing protein</fullName>
    </recommendedName>
</protein>
<organism evidence="2 3">
    <name type="scientific">Mikania micrantha</name>
    <name type="common">bitter vine</name>
    <dbReference type="NCBI Taxonomy" id="192012"/>
    <lineage>
        <taxon>Eukaryota</taxon>
        <taxon>Viridiplantae</taxon>
        <taxon>Streptophyta</taxon>
        <taxon>Embryophyta</taxon>
        <taxon>Tracheophyta</taxon>
        <taxon>Spermatophyta</taxon>
        <taxon>Magnoliopsida</taxon>
        <taxon>eudicotyledons</taxon>
        <taxon>Gunneridae</taxon>
        <taxon>Pentapetalae</taxon>
        <taxon>asterids</taxon>
        <taxon>campanulids</taxon>
        <taxon>Asterales</taxon>
        <taxon>Asteraceae</taxon>
        <taxon>Asteroideae</taxon>
        <taxon>Heliantheae alliance</taxon>
        <taxon>Eupatorieae</taxon>
        <taxon>Mikania</taxon>
    </lineage>
</organism>
<feature type="domain" description="XS" evidence="1">
    <location>
        <begin position="127"/>
        <end position="221"/>
    </location>
</feature>
<sequence length="244" mass="27447">MHTYNPEKSTPDQVPDHLGLHKALCILMGWNYLMPPDNSKVYQRLSAEEIAANREDLVMWPPHVIIRNTITGKGRDGRMEGLGNKAMDMKLKGIYMSSFALDSMLLCCPSVGQTGPQMDAVNAVFDFGFTTGKSKSMYGREGHMGTTVVKFAGDQSGLKDAMRLADFFEKQKHGRGSWASVQPMFRPGNDDEKDPNFVKLDKKTGEKERILYGYLGTVFDLETLDFDNRKKVTIESKREKALHT</sequence>
<dbReference type="InterPro" id="IPR038588">
    <property type="entry name" value="XS_domain_sf"/>
</dbReference>
<dbReference type="Pfam" id="PF03468">
    <property type="entry name" value="XS"/>
    <property type="match status" value="1"/>
</dbReference>
<keyword evidence="3" id="KW-1185">Reference proteome</keyword>
<dbReference type="GO" id="GO:0031047">
    <property type="term" value="P:regulatory ncRNA-mediated gene silencing"/>
    <property type="evidence" value="ECO:0007669"/>
    <property type="project" value="InterPro"/>
</dbReference>
<evidence type="ECO:0000313" key="3">
    <source>
        <dbReference type="Proteomes" id="UP000326396"/>
    </source>
</evidence>
<dbReference type="Proteomes" id="UP000326396">
    <property type="component" value="Linkage Group LG4"/>
</dbReference>
<name>A0A5N6MZG1_9ASTR</name>